<gene>
    <name evidence="1" type="primary">SLC35E2B</name>
    <name evidence="1" type="ORF">SNEC2469_LOCUS22228</name>
</gene>
<dbReference type="AlphaFoldDB" id="A0A812Y5I6"/>
<dbReference type="Proteomes" id="UP000601435">
    <property type="component" value="Unassembled WGS sequence"/>
</dbReference>
<feature type="non-terminal residue" evidence="1">
    <location>
        <position position="1"/>
    </location>
</feature>
<evidence type="ECO:0000313" key="1">
    <source>
        <dbReference type="EMBL" id="CAE7763376.1"/>
    </source>
</evidence>
<keyword evidence="2" id="KW-1185">Reference proteome</keyword>
<dbReference type="EMBL" id="CAJNJA010040136">
    <property type="protein sequence ID" value="CAE7763376.1"/>
    <property type="molecule type" value="Genomic_DNA"/>
</dbReference>
<comment type="caution">
    <text evidence="1">The sequence shown here is derived from an EMBL/GenBank/DDBJ whole genome shotgun (WGS) entry which is preliminary data.</text>
</comment>
<evidence type="ECO:0000313" key="2">
    <source>
        <dbReference type="Proteomes" id="UP000601435"/>
    </source>
</evidence>
<dbReference type="OrthoDB" id="434547at2759"/>
<reference evidence="1" key="1">
    <citation type="submission" date="2021-02" db="EMBL/GenBank/DDBJ databases">
        <authorList>
            <person name="Dougan E. K."/>
            <person name="Rhodes N."/>
            <person name="Thang M."/>
            <person name="Chan C."/>
        </authorList>
    </citation>
    <scope>NUCLEOTIDE SEQUENCE</scope>
</reference>
<protein>
    <submittedName>
        <fullName evidence="1">SLC35E2B protein</fullName>
    </submittedName>
</protein>
<accession>A0A812Y5I6</accession>
<name>A0A812Y5I6_9DINO</name>
<sequence>ILRHETDLARFANLSMSLKLPSMPEDGSFTHFNERHKEAWICDGYDYRDTRDDSNEVEHAVREILQRAAEAICSPLNGIMCRWEPPGKGEGGYLPDLSSAKGSGRLGAELVKRYPEGDIAMVQAGLLVALGGPLREKWLYSQPRDEEHPIMTYPETTQPLN</sequence>
<proteinExistence type="predicted"/>
<organism evidence="1 2">
    <name type="scientific">Symbiodinium necroappetens</name>
    <dbReference type="NCBI Taxonomy" id="1628268"/>
    <lineage>
        <taxon>Eukaryota</taxon>
        <taxon>Sar</taxon>
        <taxon>Alveolata</taxon>
        <taxon>Dinophyceae</taxon>
        <taxon>Suessiales</taxon>
        <taxon>Symbiodiniaceae</taxon>
        <taxon>Symbiodinium</taxon>
    </lineage>
</organism>